<evidence type="ECO:0000256" key="6">
    <source>
        <dbReference type="RuleBase" id="RU004453"/>
    </source>
</evidence>
<evidence type="ECO:0000256" key="4">
    <source>
        <dbReference type="ARBA" id="ARBA00023295"/>
    </source>
</evidence>
<evidence type="ECO:0000313" key="10">
    <source>
        <dbReference type="Proteomes" id="UP000678393"/>
    </source>
</evidence>
<dbReference type="PROSITE" id="PS51910">
    <property type="entry name" value="GH18_2"/>
    <property type="match status" value="1"/>
</dbReference>
<gene>
    <name evidence="9" type="ORF">CUNI_LOCUS11537</name>
</gene>
<dbReference type="InterPro" id="IPR029070">
    <property type="entry name" value="Chitinase_insertion_sf"/>
</dbReference>
<dbReference type="GO" id="GO:0005576">
    <property type="term" value="C:extracellular region"/>
    <property type="evidence" value="ECO:0007669"/>
    <property type="project" value="TreeGrafter"/>
</dbReference>
<sequence length="366" mass="39953">MIPRTLQDILVTLLLSLHGIVNAARPLMVCYYTATSYFPVSQVPANVCTHIIYAFGRVDVEGIQPQSPGDLQNYRTLVQLKKTNPSLKILLSLQNGFPSVVGADQGTVKRFSQSAVKFLADNGFDGVDLDWEYPTASDKNSYKTFIEILRKEIVGAKMLLSAALPNNPSYFTGYDVNCLSSNMDFMTVMAYDFHLFTKKDTTTGYNSPLYTPKGESQYLSASALVTYFLKVGLPSGQLLLGIPLYGRSWTLAQASSHDLHSPAIGKGSPGPYRHFKGLYLYPDACVALQRGANSVLDATNGAAYLYANTTWVAYETIDTIKLKVAWMKSVSLGGVGVWALHLDDNAGVCRAGLFPLLNAIKSNLGI</sequence>
<evidence type="ECO:0000259" key="8">
    <source>
        <dbReference type="PROSITE" id="PS51910"/>
    </source>
</evidence>
<dbReference type="Gene3D" id="3.20.20.80">
    <property type="entry name" value="Glycosidases"/>
    <property type="match status" value="1"/>
</dbReference>
<dbReference type="OrthoDB" id="76388at2759"/>
<keyword evidence="10" id="KW-1185">Reference proteome</keyword>
<dbReference type="Proteomes" id="UP000678393">
    <property type="component" value="Unassembled WGS sequence"/>
</dbReference>
<dbReference type="SUPFAM" id="SSF54556">
    <property type="entry name" value="Chitinase insertion domain"/>
    <property type="match status" value="1"/>
</dbReference>
<dbReference type="PANTHER" id="PTHR11177">
    <property type="entry name" value="CHITINASE"/>
    <property type="match status" value="1"/>
</dbReference>
<keyword evidence="2 5" id="KW-0378">Hydrolase</keyword>
<keyword evidence="1 7" id="KW-0732">Signal</keyword>
<evidence type="ECO:0000256" key="1">
    <source>
        <dbReference type="ARBA" id="ARBA00022729"/>
    </source>
</evidence>
<feature type="domain" description="GH18" evidence="8">
    <location>
        <begin position="26"/>
        <end position="366"/>
    </location>
</feature>
<name>A0A8S3Z9W9_9EUPU</name>
<evidence type="ECO:0000256" key="7">
    <source>
        <dbReference type="SAM" id="SignalP"/>
    </source>
</evidence>
<dbReference type="AlphaFoldDB" id="A0A8S3Z9W9"/>
<evidence type="ECO:0000256" key="3">
    <source>
        <dbReference type="ARBA" id="ARBA00023180"/>
    </source>
</evidence>
<evidence type="ECO:0000256" key="5">
    <source>
        <dbReference type="RuleBase" id="RU000489"/>
    </source>
</evidence>
<dbReference type="GO" id="GO:0006032">
    <property type="term" value="P:chitin catabolic process"/>
    <property type="evidence" value="ECO:0007669"/>
    <property type="project" value="TreeGrafter"/>
</dbReference>
<feature type="signal peptide" evidence="7">
    <location>
        <begin position="1"/>
        <end position="23"/>
    </location>
</feature>
<organism evidence="9 10">
    <name type="scientific">Candidula unifasciata</name>
    <dbReference type="NCBI Taxonomy" id="100452"/>
    <lineage>
        <taxon>Eukaryota</taxon>
        <taxon>Metazoa</taxon>
        <taxon>Spiralia</taxon>
        <taxon>Lophotrochozoa</taxon>
        <taxon>Mollusca</taxon>
        <taxon>Gastropoda</taxon>
        <taxon>Heterobranchia</taxon>
        <taxon>Euthyneura</taxon>
        <taxon>Panpulmonata</taxon>
        <taxon>Eupulmonata</taxon>
        <taxon>Stylommatophora</taxon>
        <taxon>Helicina</taxon>
        <taxon>Helicoidea</taxon>
        <taxon>Geomitridae</taxon>
        <taxon>Candidula</taxon>
    </lineage>
</organism>
<accession>A0A8S3Z9W9</accession>
<dbReference type="EMBL" id="CAJHNH020002223">
    <property type="protein sequence ID" value="CAG5125979.1"/>
    <property type="molecule type" value="Genomic_DNA"/>
</dbReference>
<dbReference type="PANTHER" id="PTHR11177:SF317">
    <property type="entry name" value="CHITINASE 12-RELATED"/>
    <property type="match status" value="1"/>
</dbReference>
<dbReference type="PROSITE" id="PS01095">
    <property type="entry name" value="GH18_1"/>
    <property type="match status" value="1"/>
</dbReference>
<reference evidence="9" key="1">
    <citation type="submission" date="2021-04" db="EMBL/GenBank/DDBJ databases">
        <authorList>
            <consortium name="Molecular Ecology Group"/>
        </authorList>
    </citation>
    <scope>NUCLEOTIDE SEQUENCE</scope>
</reference>
<dbReference type="SUPFAM" id="SSF51445">
    <property type="entry name" value="(Trans)glycosidases"/>
    <property type="match status" value="1"/>
</dbReference>
<evidence type="ECO:0000313" key="9">
    <source>
        <dbReference type="EMBL" id="CAG5125979.1"/>
    </source>
</evidence>
<keyword evidence="4 5" id="KW-0326">Glycosidase</keyword>
<dbReference type="FunFam" id="3.10.50.10:FF:000003">
    <property type="entry name" value="Class V chitinase CHIT5b"/>
    <property type="match status" value="1"/>
</dbReference>
<proteinExistence type="inferred from homology"/>
<dbReference type="InterPro" id="IPR017853">
    <property type="entry name" value="GH"/>
</dbReference>
<dbReference type="GO" id="GO:0005975">
    <property type="term" value="P:carbohydrate metabolic process"/>
    <property type="evidence" value="ECO:0007669"/>
    <property type="project" value="InterPro"/>
</dbReference>
<keyword evidence="3" id="KW-0325">Glycoprotein</keyword>
<dbReference type="InterPro" id="IPR011583">
    <property type="entry name" value="Chitinase_II/V-like_cat"/>
</dbReference>
<dbReference type="InterPro" id="IPR001223">
    <property type="entry name" value="Glyco_hydro18_cat"/>
</dbReference>
<dbReference type="GO" id="GO:0004568">
    <property type="term" value="F:chitinase activity"/>
    <property type="evidence" value="ECO:0007669"/>
    <property type="project" value="TreeGrafter"/>
</dbReference>
<dbReference type="Gene3D" id="3.10.50.10">
    <property type="match status" value="1"/>
</dbReference>
<dbReference type="Pfam" id="PF00704">
    <property type="entry name" value="Glyco_hydro_18"/>
    <property type="match status" value="1"/>
</dbReference>
<protein>
    <recommendedName>
        <fullName evidence="8">GH18 domain-containing protein</fullName>
    </recommendedName>
</protein>
<dbReference type="SMART" id="SM00636">
    <property type="entry name" value="Glyco_18"/>
    <property type="match status" value="1"/>
</dbReference>
<feature type="chain" id="PRO_5035830251" description="GH18 domain-containing protein" evidence="7">
    <location>
        <begin position="24"/>
        <end position="366"/>
    </location>
</feature>
<comment type="caution">
    <text evidence="9">The sequence shown here is derived from an EMBL/GenBank/DDBJ whole genome shotgun (WGS) entry which is preliminary data.</text>
</comment>
<dbReference type="InterPro" id="IPR050314">
    <property type="entry name" value="Glycosyl_Hydrlase_18"/>
</dbReference>
<comment type="similarity">
    <text evidence="6">Belongs to the glycosyl hydrolase 18 family.</text>
</comment>
<dbReference type="GO" id="GO:0008061">
    <property type="term" value="F:chitin binding"/>
    <property type="evidence" value="ECO:0007669"/>
    <property type="project" value="InterPro"/>
</dbReference>
<dbReference type="InterPro" id="IPR001579">
    <property type="entry name" value="Glyco_hydro_18_chit_AS"/>
</dbReference>
<evidence type="ECO:0000256" key="2">
    <source>
        <dbReference type="ARBA" id="ARBA00022801"/>
    </source>
</evidence>